<evidence type="ECO:0000256" key="2">
    <source>
        <dbReference type="ARBA" id="ARBA00022448"/>
    </source>
</evidence>
<dbReference type="InterPro" id="IPR039426">
    <property type="entry name" value="TonB-dep_rcpt-like"/>
</dbReference>
<proteinExistence type="predicted"/>
<reference evidence="9 10" key="1">
    <citation type="submission" date="2019-07" db="EMBL/GenBank/DDBJ databases">
        <title>Genome sequencing of lignin-degrading bacterial isolates.</title>
        <authorList>
            <person name="Gladden J."/>
        </authorList>
    </citation>
    <scope>NUCLEOTIDE SEQUENCE [LARGE SCALE GENOMIC DNA]</scope>
    <source>
        <strain evidence="9 10">J19</strain>
    </source>
</reference>
<dbReference type="AlphaFoldDB" id="A0A562DLH0"/>
<comment type="caution">
    <text evidence="9">The sequence shown here is derived from an EMBL/GenBank/DDBJ whole genome shotgun (WGS) entry which is preliminary data.</text>
</comment>
<dbReference type="Proteomes" id="UP000321583">
    <property type="component" value="Unassembled WGS sequence"/>
</dbReference>
<feature type="signal peptide" evidence="7">
    <location>
        <begin position="1"/>
        <end position="27"/>
    </location>
</feature>
<keyword evidence="6" id="KW-0998">Cell outer membrane</keyword>
<keyword evidence="4" id="KW-0812">Transmembrane</keyword>
<keyword evidence="5" id="KW-0472">Membrane</keyword>
<evidence type="ECO:0000259" key="8">
    <source>
        <dbReference type="Pfam" id="PF25183"/>
    </source>
</evidence>
<organism evidence="9 10">
    <name type="scientific">Pseudoxanthomonas taiwanensis J19</name>
    <dbReference type="NCBI Taxonomy" id="935569"/>
    <lineage>
        <taxon>Bacteria</taxon>
        <taxon>Pseudomonadati</taxon>
        <taxon>Pseudomonadota</taxon>
        <taxon>Gammaproteobacteria</taxon>
        <taxon>Lysobacterales</taxon>
        <taxon>Lysobacteraceae</taxon>
        <taxon>Pseudoxanthomonas</taxon>
    </lineage>
</organism>
<comment type="subcellular location">
    <subcellularLocation>
        <location evidence="1">Cell outer membrane</location>
        <topology evidence="1">Multi-pass membrane protein</topology>
    </subcellularLocation>
</comment>
<dbReference type="GO" id="GO:0044718">
    <property type="term" value="P:siderophore transmembrane transport"/>
    <property type="evidence" value="ECO:0007669"/>
    <property type="project" value="TreeGrafter"/>
</dbReference>
<dbReference type="PANTHER" id="PTHR30069:SF46">
    <property type="entry name" value="OAR PROTEIN"/>
    <property type="match status" value="1"/>
</dbReference>
<evidence type="ECO:0000256" key="5">
    <source>
        <dbReference type="ARBA" id="ARBA00023136"/>
    </source>
</evidence>
<dbReference type="InterPro" id="IPR057601">
    <property type="entry name" value="Oar-like_b-barrel"/>
</dbReference>
<evidence type="ECO:0000256" key="6">
    <source>
        <dbReference type="ARBA" id="ARBA00023237"/>
    </source>
</evidence>
<accession>A0A562DLH0</accession>
<dbReference type="GO" id="GO:0015344">
    <property type="term" value="F:siderophore uptake transmembrane transporter activity"/>
    <property type="evidence" value="ECO:0007669"/>
    <property type="project" value="TreeGrafter"/>
</dbReference>
<keyword evidence="9" id="KW-0675">Receptor</keyword>
<protein>
    <submittedName>
        <fullName evidence="9">Outer membrane receptor proteins, mostly Fe transport</fullName>
    </submittedName>
</protein>
<dbReference type="SUPFAM" id="SSF49464">
    <property type="entry name" value="Carboxypeptidase regulatory domain-like"/>
    <property type="match status" value="1"/>
</dbReference>
<feature type="domain" description="TonB-dependent transporter Oar-like beta-barrel" evidence="8">
    <location>
        <begin position="353"/>
        <end position="994"/>
    </location>
</feature>
<keyword evidence="3" id="KW-1134">Transmembrane beta strand</keyword>
<gene>
    <name evidence="9" type="ORF">L613_002700000170</name>
</gene>
<keyword evidence="10" id="KW-1185">Reference proteome</keyword>
<dbReference type="Pfam" id="PF13620">
    <property type="entry name" value="CarboxypepD_reg"/>
    <property type="match status" value="1"/>
</dbReference>
<dbReference type="Gene3D" id="2.40.170.20">
    <property type="entry name" value="TonB-dependent receptor, beta-barrel domain"/>
    <property type="match status" value="1"/>
</dbReference>
<evidence type="ECO:0000256" key="1">
    <source>
        <dbReference type="ARBA" id="ARBA00004571"/>
    </source>
</evidence>
<dbReference type="Pfam" id="PF25183">
    <property type="entry name" value="OMP_b-brl_4"/>
    <property type="match status" value="2"/>
</dbReference>
<keyword evidence="7" id="KW-0732">Signal</keyword>
<feature type="chain" id="PRO_5021930204" evidence="7">
    <location>
        <begin position="28"/>
        <end position="1059"/>
    </location>
</feature>
<dbReference type="SUPFAM" id="SSF56935">
    <property type="entry name" value="Porins"/>
    <property type="match status" value="1"/>
</dbReference>
<name>A0A562DLH0_9GAMM</name>
<evidence type="ECO:0000313" key="9">
    <source>
        <dbReference type="EMBL" id="TWH10397.1"/>
    </source>
</evidence>
<evidence type="ECO:0000256" key="3">
    <source>
        <dbReference type="ARBA" id="ARBA00022452"/>
    </source>
</evidence>
<dbReference type="PANTHER" id="PTHR30069">
    <property type="entry name" value="TONB-DEPENDENT OUTER MEMBRANE RECEPTOR"/>
    <property type="match status" value="1"/>
</dbReference>
<evidence type="ECO:0000256" key="7">
    <source>
        <dbReference type="SAM" id="SignalP"/>
    </source>
</evidence>
<dbReference type="InterPro" id="IPR036942">
    <property type="entry name" value="Beta-barrel_TonB_sf"/>
</dbReference>
<dbReference type="Gene3D" id="2.60.40.1120">
    <property type="entry name" value="Carboxypeptidase-like, regulatory domain"/>
    <property type="match status" value="1"/>
</dbReference>
<keyword evidence="2" id="KW-0813">Transport</keyword>
<dbReference type="GO" id="GO:0009279">
    <property type="term" value="C:cell outer membrane"/>
    <property type="evidence" value="ECO:0007669"/>
    <property type="project" value="UniProtKB-SubCell"/>
</dbReference>
<feature type="domain" description="TonB-dependent transporter Oar-like beta-barrel" evidence="8">
    <location>
        <begin position="244"/>
        <end position="308"/>
    </location>
</feature>
<evidence type="ECO:0000256" key="4">
    <source>
        <dbReference type="ARBA" id="ARBA00022692"/>
    </source>
</evidence>
<dbReference type="OrthoDB" id="9768147at2"/>
<dbReference type="EMBL" id="VLJS01000055">
    <property type="protein sequence ID" value="TWH10397.1"/>
    <property type="molecule type" value="Genomic_DNA"/>
</dbReference>
<dbReference type="InterPro" id="IPR008969">
    <property type="entry name" value="CarboxyPept-like_regulatory"/>
</dbReference>
<sequence length="1059" mass="115606">MTDHRRPRMSKLALGLVAALAVAPAFAQSTSSGVAGTVTSTSGQPVAGAEVTIVHVQSGTVSRATTDANGRYTARGLRPGGPYTVTITSAQGTTTEEGVYLELNKVGTVNAALGNVTEIAAVQVTGSRLLDTFNPDNKGVSTSISGRQLETAAAGNRSLDDFARLDPRLSVDAGTGAISAAGVNNRFNEIQVDGISQGDPFGLNANGMPYTGSPISIDTIAAFDIAVTDYDVAFSTIGAQINAVTKSGTNELHGSAYYAFKDADSMIGKRDGKRYTGFDKDSTKGFTLGGPIVKDKLFFFVSAEKQEVTAIGGTDSDGLSTGAVTQQQVNDVIDAATRLGLFPGAYIGAMDLENERFLAKLDWNINDYHRASLTYQRTEEVKPNPYNQSGNRVVLSSHWYNYDSLTENTSLQLFSDWSENFSTEAKISYQKFDQEAAAFTNQPHVEVYTGTATSGPAIFLGEDKYRHENAISTKKLTASLFGNWYLGDHVVKGGFEYVENDVYNMFGRDLHGVYQFTLANFLACADGSTPCNYSRYDLRTPAPGYGLEDVPGAVTISTFSPFVQDTWQATDKLSLTYGVRVDIPKEDHAPLYNAAFEEAFGYRNNHRLGSRNKVVQPRVAFNYLLNEEQFMQVRGGFGLFQTKPPAVWLNNPYQNNGLTVYAYNTSNPATAPFSPDPYNQNVPGNGSAPQMAVDTLDPDFKLPTAWKANLGFDAALPWWDLVATVELQWIKNKDAILYLAPNIGTPNGTLPDGRASYWVNGFTTSSSASGKNHGSNRAFTTNSTLLTNTDKGGSRAITFALDKKFSDGWYANLSTTFTKAEEVNPGNSSQASSGYSYVARVDHENVVSSTADRTIATQVKLAVGWEHAFFGDYKTSITAFYNGHDGMPYSWTYGTDVNGDGDSNYDLAYIPLRENDPYVSYGNATAEQIEAFHKFIDGDRYLSKHRGEIAERNGARMPWVNQLDVSIQQELPGFFREHKSIVRLDIYNFLNLLNKDWGVTNYIDNGYSTRRLAYVNGITDDGKYIYGLNTASLVPYDGKGLPSRAVSRWGAMLTLKYQF</sequence>
<evidence type="ECO:0000313" key="10">
    <source>
        <dbReference type="Proteomes" id="UP000321583"/>
    </source>
</evidence>